<dbReference type="Gene3D" id="6.10.250.2080">
    <property type="match status" value="1"/>
</dbReference>
<keyword evidence="3" id="KW-0472">Membrane</keyword>
<comment type="caution">
    <text evidence="4">The sequence shown here is derived from an EMBL/GenBank/DDBJ whole genome shotgun (WGS) entry which is preliminary data.</text>
</comment>
<accession>A0ABX0VUM2</accession>
<dbReference type="PANTHER" id="PTHR30531:SF12">
    <property type="entry name" value="FLAGELLAR BIOSYNTHETIC PROTEIN FLHB"/>
    <property type="match status" value="1"/>
</dbReference>
<evidence type="ECO:0000256" key="3">
    <source>
        <dbReference type="SAM" id="Phobius"/>
    </source>
</evidence>
<dbReference type="InterPro" id="IPR029025">
    <property type="entry name" value="T3SS_substrate_exporter_C"/>
</dbReference>
<feature type="region of interest" description="Disordered" evidence="2">
    <location>
        <begin position="1"/>
        <end position="24"/>
    </location>
</feature>
<evidence type="ECO:0000256" key="1">
    <source>
        <dbReference type="ARBA" id="ARBA00010690"/>
    </source>
</evidence>
<evidence type="ECO:0000313" key="4">
    <source>
        <dbReference type="EMBL" id="NIY70877.1"/>
    </source>
</evidence>
<dbReference type="PANTHER" id="PTHR30531">
    <property type="entry name" value="FLAGELLAR BIOSYNTHETIC PROTEIN FLHB"/>
    <property type="match status" value="1"/>
</dbReference>
<feature type="transmembrane region" description="Helical" evidence="3">
    <location>
        <begin position="34"/>
        <end position="63"/>
    </location>
</feature>
<keyword evidence="3" id="KW-1133">Transmembrane helix</keyword>
<evidence type="ECO:0000256" key="2">
    <source>
        <dbReference type="SAM" id="MobiDB-lite"/>
    </source>
</evidence>
<sequence length="382" mass="42061">MAEDDSGEKSNEPTPRKKEKAREEGKVVTSKEMFVFACIATGTLLLAMVQSMSTTVGGMWSNYFVIRSGTDLDQHLLIMLGQAWKHVLVVGLMAAVPIGLVVLGLQAAMGGIQFAPKAIGFKPEKLDPLKGLARMVSKQALVELVKGILKVSMLAVVAGFLLYGMLPRLDRLWATDVATSLNVVLSDTVLMLGGLSIVLLVIGAIDLIWQMYSMKQQLMMTFKEVRDEAKETNGSPELKGKIRQKQFEMSRRGSQERAALKDVPKATAIVTNPTHFAIALRYVPGEMPAPVVLASGKGHMAHEIIKLGKKKGIHTVRVPLLARALYFTTQIGQEIDERLFTAVAVLLGYVYHVDRGYMGEMPDIDLPDELHLNEFGRRMDEE</sequence>
<dbReference type="Pfam" id="PF01312">
    <property type="entry name" value="Bac_export_2"/>
    <property type="match status" value="1"/>
</dbReference>
<proteinExistence type="inferred from homology"/>
<protein>
    <submittedName>
        <fullName evidence="4">EscU/YscU/HrcU family type III secretion system export apparatus switch protein</fullName>
    </submittedName>
</protein>
<feature type="transmembrane region" description="Helical" evidence="3">
    <location>
        <begin position="83"/>
        <end position="105"/>
    </location>
</feature>
<name>A0ABX0VUM2_9RHOB</name>
<comment type="similarity">
    <text evidence="1">Belongs to the type III secretion exporter family.</text>
</comment>
<feature type="compositionally biased region" description="Basic and acidic residues" evidence="2">
    <location>
        <begin position="7"/>
        <end position="24"/>
    </location>
</feature>
<evidence type="ECO:0000313" key="5">
    <source>
        <dbReference type="Proteomes" id="UP000709466"/>
    </source>
</evidence>
<reference evidence="4 5" key="1">
    <citation type="submission" date="2020-03" db="EMBL/GenBank/DDBJ databases">
        <title>Bacterial isolates of synthetic phycosphere.</title>
        <authorList>
            <person name="Fu H."/>
            <person name="Moran M.A."/>
        </authorList>
    </citation>
    <scope>NUCLEOTIDE SEQUENCE [LARGE SCALE GENOMIC DNA]</scope>
    <source>
        <strain evidence="4 5">HF1</strain>
    </source>
</reference>
<dbReference type="PRINTS" id="PR00950">
    <property type="entry name" value="TYPE3IMSPROT"/>
</dbReference>
<feature type="transmembrane region" description="Helical" evidence="3">
    <location>
        <begin position="144"/>
        <end position="166"/>
    </location>
</feature>
<dbReference type="Gene3D" id="3.40.1690.10">
    <property type="entry name" value="secretion proteins EscU"/>
    <property type="match status" value="1"/>
</dbReference>
<gene>
    <name evidence="4" type="ORF">HCZ30_00340</name>
</gene>
<dbReference type="Proteomes" id="UP000709466">
    <property type="component" value="Unassembled WGS sequence"/>
</dbReference>
<keyword evidence="5" id="KW-1185">Reference proteome</keyword>
<feature type="transmembrane region" description="Helical" evidence="3">
    <location>
        <begin position="189"/>
        <end position="209"/>
    </location>
</feature>
<keyword evidence="3" id="KW-0812">Transmembrane</keyword>
<dbReference type="RefSeq" id="WP_167635773.1">
    <property type="nucleotide sequence ID" value="NZ_JAATOP010000001.1"/>
</dbReference>
<organism evidence="4 5">
    <name type="scientific">Marivivens donghaensis</name>
    <dbReference type="NCBI Taxonomy" id="1699413"/>
    <lineage>
        <taxon>Bacteria</taxon>
        <taxon>Pseudomonadati</taxon>
        <taxon>Pseudomonadota</taxon>
        <taxon>Alphaproteobacteria</taxon>
        <taxon>Rhodobacterales</taxon>
        <taxon>Paracoccaceae</taxon>
        <taxon>Marivivens group</taxon>
        <taxon>Marivivens</taxon>
    </lineage>
</organism>
<dbReference type="InterPro" id="IPR006135">
    <property type="entry name" value="T3SS_substrate_exporter"/>
</dbReference>
<dbReference type="SUPFAM" id="SSF160544">
    <property type="entry name" value="EscU C-terminal domain-like"/>
    <property type="match status" value="1"/>
</dbReference>
<dbReference type="EMBL" id="JAATOP010000001">
    <property type="protein sequence ID" value="NIY70877.1"/>
    <property type="molecule type" value="Genomic_DNA"/>
</dbReference>